<sequence length="42" mass="4589">MHSSCSQYVLGLLKIRAAVGPQYLISSVLCLRTYKCDPASIC</sequence>
<accession>A0A0A9F1X2</accession>
<reference evidence="1" key="2">
    <citation type="journal article" date="2015" name="Data Brief">
        <title>Shoot transcriptome of the giant reed, Arundo donax.</title>
        <authorList>
            <person name="Barrero R.A."/>
            <person name="Guerrero F.D."/>
            <person name="Moolhuijzen P."/>
            <person name="Goolsby J.A."/>
            <person name="Tidwell J."/>
            <person name="Bellgard S.E."/>
            <person name="Bellgard M.I."/>
        </authorList>
    </citation>
    <scope>NUCLEOTIDE SEQUENCE</scope>
    <source>
        <tissue evidence="1">Shoot tissue taken approximately 20 cm above the soil surface</tissue>
    </source>
</reference>
<dbReference type="EMBL" id="GBRH01191554">
    <property type="protein sequence ID" value="JAE06342.1"/>
    <property type="molecule type" value="Transcribed_RNA"/>
</dbReference>
<proteinExistence type="predicted"/>
<dbReference type="AlphaFoldDB" id="A0A0A9F1X2"/>
<evidence type="ECO:0000313" key="1">
    <source>
        <dbReference type="EMBL" id="JAE06342.1"/>
    </source>
</evidence>
<protein>
    <submittedName>
        <fullName evidence="1">Uncharacterized protein</fullName>
    </submittedName>
</protein>
<organism evidence="1">
    <name type="scientific">Arundo donax</name>
    <name type="common">Giant reed</name>
    <name type="synonym">Donax arundinaceus</name>
    <dbReference type="NCBI Taxonomy" id="35708"/>
    <lineage>
        <taxon>Eukaryota</taxon>
        <taxon>Viridiplantae</taxon>
        <taxon>Streptophyta</taxon>
        <taxon>Embryophyta</taxon>
        <taxon>Tracheophyta</taxon>
        <taxon>Spermatophyta</taxon>
        <taxon>Magnoliopsida</taxon>
        <taxon>Liliopsida</taxon>
        <taxon>Poales</taxon>
        <taxon>Poaceae</taxon>
        <taxon>PACMAD clade</taxon>
        <taxon>Arundinoideae</taxon>
        <taxon>Arundineae</taxon>
        <taxon>Arundo</taxon>
    </lineage>
</organism>
<name>A0A0A9F1X2_ARUDO</name>
<reference evidence="1" key="1">
    <citation type="submission" date="2014-09" db="EMBL/GenBank/DDBJ databases">
        <authorList>
            <person name="Magalhaes I.L.F."/>
            <person name="Oliveira U."/>
            <person name="Santos F.R."/>
            <person name="Vidigal T.H.D.A."/>
            <person name="Brescovit A.D."/>
            <person name="Santos A.J."/>
        </authorList>
    </citation>
    <scope>NUCLEOTIDE SEQUENCE</scope>
    <source>
        <tissue evidence="1">Shoot tissue taken approximately 20 cm above the soil surface</tissue>
    </source>
</reference>